<keyword evidence="4" id="KW-1185">Reference proteome</keyword>
<organism evidence="3 4">
    <name type="scientific">Solilutibacter silvestris</name>
    <dbReference type="NCBI Taxonomy" id="1645665"/>
    <lineage>
        <taxon>Bacteria</taxon>
        <taxon>Pseudomonadati</taxon>
        <taxon>Pseudomonadota</taxon>
        <taxon>Gammaproteobacteria</taxon>
        <taxon>Lysobacterales</taxon>
        <taxon>Lysobacteraceae</taxon>
        <taxon>Solilutibacter</taxon>
    </lineage>
</organism>
<evidence type="ECO:0000313" key="4">
    <source>
        <dbReference type="Proteomes" id="UP000236220"/>
    </source>
</evidence>
<dbReference type="PIRSF" id="PIRSF500176">
    <property type="entry name" value="L_ASNase"/>
    <property type="match status" value="1"/>
</dbReference>
<dbReference type="InterPro" id="IPR037152">
    <property type="entry name" value="L-asparaginase_N_sf"/>
</dbReference>
<reference evidence="3 4" key="1">
    <citation type="submission" date="2017-08" db="EMBL/GenBank/DDBJ databases">
        <title>Lysobacter sylvestris genome.</title>
        <authorList>
            <person name="Zhang D.-C."/>
            <person name="Albuquerque L."/>
            <person name="Franca L."/>
            <person name="Froufe H.J.C."/>
            <person name="Barroso C."/>
            <person name="Egas C."/>
            <person name="Da Costa M."/>
            <person name="Margesin R."/>
        </authorList>
    </citation>
    <scope>NUCLEOTIDE SEQUENCE [LARGE SCALE GENOMIC DNA]</scope>
    <source>
        <strain evidence="3 4">AM20-91</strain>
    </source>
</reference>
<protein>
    <submittedName>
        <fullName evidence="3">Asparaginase</fullName>
    </submittedName>
</protein>
<dbReference type="GO" id="GO:0004067">
    <property type="term" value="F:asparaginase activity"/>
    <property type="evidence" value="ECO:0007669"/>
    <property type="project" value="UniProtKB-UniRule"/>
</dbReference>
<evidence type="ECO:0000313" key="3">
    <source>
        <dbReference type="EMBL" id="PNS07544.1"/>
    </source>
</evidence>
<dbReference type="Gene3D" id="3.40.50.1170">
    <property type="entry name" value="L-asparaginase, N-terminal domain"/>
    <property type="match status" value="1"/>
</dbReference>
<comment type="caution">
    <text evidence="3">The sequence shown here is derived from an EMBL/GenBank/DDBJ whole genome shotgun (WGS) entry which is preliminary data.</text>
</comment>
<dbReference type="PIRSF" id="PIRSF001220">
    <property type="entry name" value="L-ASNase_gatD"/>
    <property type="match status" value="1"/>
</dbReference>
<gene>
    <name evidence="3" type="ORF">Lysil_1720</name>
</gene>
<accession>A0A2K1PXM8</accession>
<dbReference type="InterPro" id="IPR036152">
    <property type="entry name" value="Asp/glu_Ase-like_sf"/>
</dbReference>
<dbReference type="Pfam" id="PF00710">
    <property type="entry name" value="Asparaginase"/>
    <property type="match status" value="1"/>
</dbReference>
<dbReference type="PROSITE" id="PS51732">
    <property type="entry name" value="ASN_GLN_ASE_3"/>
    <property type="match status" value="1"/>
</dbReference>
<dbReference type="EMBL" id="NPZB01000002">
    <property type="protein sequence ID" value="PNS07544.1"/>
    <property type="molecule type" value="Genomic_DNA"/>
</dbReference>
<feature type="active site" description="O-isoaspartyl threonine intermediate" evidence="1">
    <location>
        <position position="15"/>
    </location>
</feature>
<dbReference type="AlphaFoldDB" id="A0A2K1PXM8"/>
<name>A0A2K1PXM8_9GAMM</name>
<dbReference type="InterPro" id="IPR027474">
    <property type="entry name" value="L-asparaginase_N"/>
</dbReference>
<evidence type="ECO:0000256" key="1">
    <source>
        <dbReference type="PIRSR" id="PIRSR001220-1"/>
    </source>
</evidence>
<feature type="domain" description="L-asparaginase N-terminal" evidence="2">
    <location>
        <begin position="7"/>
        <end position="160"/>
    </location>
</feature>
<dbReference type="SUPFAM" id="SSF53774">
    <property type="entry name" value="Glutaminase/Asparaginase"/>
    <property type="match status" value="1"/>
</dbReference>
<dbReference type="InterPro" id="IPR006034">
    <property type="entry name" value="Asparaginase/glutaminase-like"/>
</dbReference>
<dbReference type="PRINTS" id="PR00139">
    <property type="entry name" value="ASNGLNASE"/>
</dbReference>
<evidence type="ECO:0000259" key="2">
    <source>
        <dbReference type="Pfam" id="PF00710"/>
    </source>
</evidence>
<proteinExistence type="predicted"/>
<dbReference type="Proteomes" id="UP000236220">
    <property type="component" value="Unassembled WGS sequence"/>
</dbReference>
<sequence>MDTMDDLLIVTTGGTIDKIYFDAKSDYQVGDPQIGRILSALGVAFRFHVIPLLRKDSLFIDGSDRELMRATIAAQAERCVLVTHGTDSMVETAKVLRTIPDKTIVLTGALNPARFEGSDAEFNIGCAVGAVQSLPPGAYIAMNGRIWDPAKVRKNVEANRFEAAG</sequence>